<sequence length="132" mass="14818">MPRLSGVDIPNNKAIKVALTYIHGIGDFQASRILKTVKIDPDLKTDKLSSAQIQSLGAEIGKTPTEGDLRQIVRENIQRLRRIGSYRGMRHGMRLPSRGQRTHTNARTLKGKRRTVGAMTKEMRQKLDTATK</sequence>
<evidence type="ECO:0000256" key="8">
    <source>
        <dbReference type="RuleBase" id="RU003830"/>
    </source>
</evidence>
<comment type="caution">
    <text evidence="9">The sequence shown here is derived from an EMBL/GenBank/DDBJ whole genome shotgun (WGS) entry which is preliminary data.</text>
</comment>
<evidence type="ECO:0000256" key="5">
    <source>
        <dbReference type="ARBA" id="ARBA00023274"/>
    </source>
</evidence>
<evidence type="ECO:0000256" key="3">
    <source>
        <dbReference type="ARBA" id="ARBA00022884"/>
    </source>
</evidence>
<dbReference type="InterPro" id="IPR010979">
    <property type="entry name" value="Ribosomal_uS13-like_H2TH"/>
</dbReference>
<dbReference type="GO" id="GO:0006412">
    <property type="term" value="P:translation"/>
    <property type="evidence" value="ECO:0007669"/>
    <property type="project" value="UniProtKB-UniRule"/>
</dbReference>
<keyword evidence="7" id="KW-0820">tRNA-binding</keyword>
<keyword evidence="2 7" id="KW-0699">rRNA-binding</keyword>
<comment type="similarity">
    <text evidence="1 7 8">Belongs to the universal ribosomal protein uS13 family.</text>
</comment>
<dbReference type="AlphaFoldDB" id="A0A1F5FHM2"/>
<evidence type="ECO:0000256" key="6">
    <source>
        <dbReference type="ARBA" id="ARBA00035166"/>
    </source>
</evidence>
<evidence type="ECO:0000256" key="4">
    <source>
        <dbReference type="ARBA" id="ARBA00022980"/>
    </source>
</evidence>
<dbReference type="PROSITE" id="PS50159">
    <property type="entry name" value="RIBOSOMAL_S13_2"/>
    <property type="match status" value="1"/>
</dbReference>
<dbReference type="GO" id="GO:0019843">
    <property type="term" value="F:rRNA binding"/>
    <property type="evidence" value="ECO:0007669"/>
    <property type="project" value="UniProtKB-UniRule"/>
</dbReference>
<evidence type="ECO:0000256" key="1">
    <source>
        <dbReference type="ARBA" id="ARBA00008080"/>
    </source>
</evidence>
<dbReference type="Gene3D" id="4.10.910.10">
    <property type="entry name" value="30s ribosomal protein s13, domain 2"/>
    <property type="match status" value="1"/>
</dbReference>
<dbReference type="GO" id="GO:0005829">
    <property type="term" value="C:cytosol"/>
    <property type="evidence" value="ECO:0007669"/>
    <property type="project" value="TreeGrafter"/>
</dbReference>
<dbReference type="Gene3D" id="1.10.8.50">
    <property type="match status" value="1"/>
</dbReference>
<name>A0A1F5FHM2_9BACT</name>
<gene>
    <name evidence="7" type="primary">rpsM</name>
    <name evidence="9" type="ORF">A2368_00945</name>
</gene>
<dbReference type="EMBL" id="MFAM01000026">
    <property type="protein sequence ID" value="OGD79116.1"/>
    <property type="molecule type" value="Genomic_DNA"/>
</dbReference>
<comment type="subunit">
    <text evidence="7">Part of the 30S ribosomal subunit. Forms a loose heterodimer with protein S19. Forms two bridges to the 50S subunit in the 70S ribosome.</text>
</comment>
<evidence type="ECO:0000313" key="10">
    <source>
        <dbReference type="Proteomes" id="UP000176682"/>
    </source>
</evidence>
<dbReference type="PIRSF" id="PIRSF002134">
    <property type="entry name" value="Ribosomal_S13"/>
    <property type="match status" value="1"/>
</dbReference>
<dbReference type="FunFam" id="1.10.8.50:FF:000001">
    <property type="entry name" value="30S ribosomal protein S13"/>
    <property type="match status" value="1"/>
</dbReference>
<dbReference type="Proteomes" id="UP000176682">
    <property type="component" value="Unassembled WGS sequence"/>
</dbReference>
<organism evidence="9 10">
    <name type="scientific">Candidatus Collierbacteria bacterium RIFOXYB1_FULL_49_13</name>
    <dbReference type="NCBI Taxonomy" id="1817728"/>
    <lineage>
        <taxon>Bacteria</taxon>
        <taxon>Candidatus Collieribacteriota</taxon>
    </lineage>
</organism>
<comment type="function">
    <text evidence="7">Located at the top of the head of the 30S subunit, it contacts several helices of the 16S rRNA. In the 70S ribosome it contacts the 23S rRNA (bridge B1a) and protein L5 of the 50S subunit (bridge B1b), connecting the 2 subunits; these bridges are implicated in subunit movement. Contacts the tRNAs in the A and P-sites.</text>
</comment>
<dbReference type="GO" id="GO:0015935">
    <property type="term" value="C:small ribosomal subunit"/>
    <property type="evidence" value="ECO:0007669"/>
    <property type="project" value="TreeGrafter"/>
</dbReference>
<dbReference type="HAMAP" id="MF_01315">
    <property type="entry name" value="Ribosomal_uS13"/>
    <property type="match status" value="1"/>
</dbReference>
<dbReference type="NCBIfam" id="TIGR03631">
    <property type="entry name" value="uS13_bact"/>
    <property type="match status" value="1"/>
</dbReference>
<keyword evidence="5 7" id="KW-0687">Ribonucleoprotein</keyword>
<dbReference type="InterPro" id="IPR027437">
    <property type="entry name" value="Rbsml_uS13_C"/>
</dbReference>
<reference evidence="9 10" key="1">
    <citation type="journal article" date="2016" name="Nat. Commun.">
        <title>Thousands of microbial genomes shed light on interconnected biogeochemical processes in an aquifer system.</title>
        <authorList>
            <person name="Anantharaman K."/>
            <person name="Brown C.T."/>
            <person name="Hug L.A."/>
            <person name="Sharon I."/>
            <person name="Castelle C.J."/>
            <person name="Probst A.J."/>
            <person name="Thomas B.C."/>
            <person name="Singh A."/>
            <person name="Wilkins M.J."/>
            <person name="Karaoz U."/>
            <person name="Brodie E.L."/>
            <person name="Williams K.H."/>
            <person name="Hubbard S.S."/>
            <person name="Banfield J.F."/>
        </authorList>
    </citation>
    <scope>NUCLEOTIDE SEQUENCE [LARGE SCALE GENOMIC DNA]</scope>
</reference>
<dbReference type="InterPro" id="IPR019980">
    <property type="entry name" value="Ribosomal_uS13_bac-type"/>
</dbReference>
<evidence type="ECO:0000256" key="2">
    <source>
        <dbReference type="ARBA" id="ARBA00022730"/>
    </source>
</evidence>
<keyword evidence="3 7" id="KW-0694">RNA-binding</keyword>
<dbReference type="SUPFAM" id="SSF46946">
    <property type="entry name" value="S13-like H2TH domain"/>
    <property type="match status" value="1"/>
</dbReference>
<dbReference type="PANTHER" id="PTHR10871:SF1">
    <property type="entry name" value="SMALL RIBOSOMAL SUBUNIT PROTEIN US13M"/>
    <property type="match status" value="1"/>
</dbReference>
<keyword evidence="4 7" id="KW-0689">Ribosomal protein</keyword>
<dbReference type="InterPro" id="IPR001892">
    <property type="entry name" value="Ribosomal_uS13"/>
</dbReference>
<accession>A0A1F5FHM2</accession>
<dbReference type="Pfam" id="PF00416">
    <property type="entry name" value="Ribosomal_S13"/>
    <property type="match status" value="2"/>
</dbReference>
<proteinExistence type="inferred from homology"/>
<dbReference type="PANTHER" id="PTHR10871">
    <property type="entry name" value="30S RIBOSOMAL PROTEIN S13/40S RIBOSOMAL PROTEIN S18"/>
    <property type="match status" value="1"/>
</dbReference>
<dbReference type="GO" id="GO:0000049">
    <property type="term" value="F:tRNA binding"/>
    <property type="evidence" value="ECO:0007669"/>
    <property type="project" value="UniProtKB-UniRule"/>
</dbReference>
<dbReference type="GO" id="GO:0003735">
    <property type="term" value="F:structural constituent of ribosome"/>
    <property type="evidence" value="ECO:0007669"/>
    <property type="project" value="InterPro"/>
</dbReference>
<evidence type="ECO:0000313" key="9">
    <source>
        <dbReference type="EMBL" id="OGD79116.1"/>
    </source>
</evidence>
<protein>
    <recommendedName>
        <fullName evidence="6 7">Small ribosomal subunit protein uS13</fullName>
    </recommendedName>
</protein>
<evidence type="ECO:0000256" key="7">
    <source>
        <dbReference type="HAMAP-Rule" id="MF_01315"/>
    </source>
</evidence>